<protein>
    <submittedName>
        <fullName evidence="2">Uncharacterized protein</fullName>
    </submittedName>
</protein>
<dbReference type="EMBL" id="KZ084155">
    <property type="protein sequence ID" value="OSC97189.1"/>
    <property type="molecule type" value="Genomic_DNA"/>
</dbReference>
<evidence type="ECO:0000256" key="1">
    <source>
        <dbReference type="SAM" id="MobiDB-lite"/>
    </source>
</evidence>
<evidence type="ECO:0000313" key="3">
    <source>
        <dbReference type="Proteomes" id="UP000193067"/>
    </source>
</evidence>
<name>A0A1Y2I7T5_TRAC3</name>
<dbReference type="Proteomes" id="UP000193067">
    <property type="component" value="Unassembled WGS sequence"/>
</dbReference>
<keyword evidence="3" id="KW-1185">Reference proteome</keyword>
<reference evidence="2 3" key="1">
    <citation type="journal article" date="2015" name="Biotechnol. Biofuels">
        <title>Enhanced degradation of softwood versus hardwood by the white-rot fungus Pycnoporus coccineus.</title>
        <authorList>
            <person name="Couturier M."/>
            <person name="Navarro D."/>
            <person name="Chevret D."/>
            <person name="Henrissat B."/>
            <person name="Piumi F."/>
            <person name="Ruiz-Duenas F.J."/>
            <person name="Martinez A.T."/>
            <person name="Grigoriev I.V."/>
            <person name="Riley R."/>
            <person name="Lipzen A."/>
            <person name="Berrin J.G."/>
            <person name="Master E.R."/>
            <person name="Rosso M.N."/>
        </authorList>
    </citation>
    <scope>NUCLEOTIDE SEQUENCE [LARGE SCALE GENOMIC DNA]</scope>
    <source>
        <strain evidence="2 3">BRFM310</strain>
    </source>
</reference>
<sequence>MERLEERRYRVHTLRSPSDHGGRATLSTQVGRPPPGDDASFSTDDRGPYSAWCCKVLQEAVQTTAPRRHSKRRVSCVWKSATAEPASSHPSSRSVSREGIRSDCTFGTTYYVSYVRPAQPPILRASFAKDELCLLHCFALFRRHAAAETTSSPAILRPCTCQQPCTEYKAC</sequence>
<accession>A0A1Y2I7T5</accession>
<organism evidence="2 3">
    <name type="scientific">Trametes coccinea (strain BRFM310)</name>
    <name type="common">Pycnoporus coccineus</name>
    <dbReference type="NCBI Taxonomy" id="1353009"/>
    <lineage>
        <taxon>Eukaryota</taxon>
        <taxon>Fungi</taxon>
        <taxon>Dikarya</taxon>
        <taxon>Basidiomycota</taxon>
        <taxon>Agaricomycotina</taxon>
        <taxon>Agaricomycetes</taxon>
        <taxon>Polyporales</taxon>
        <taxon>Polyporaceae</taxon>
        <taxon>Trametes</taxon>
    </lineage>
</organism>
<evidence type="ECO:0000313" key="2">
    <source>
        <dbReference type="EMBL" id="OSC97189.1"/>
    </source>
</evidence>
<feature type="region of interest" description="Disordered" evidence="1">
    <location>
        <begin position="1"/>
        <end position="42"/>
    </location>
</feature>
<gene>
    <name evidence="2" type="ORF">PYCCODRAFT_1184484</name>
</gene>
<dbReference type="AlphaFoldDB" id="A0A1Y2I7T5"/>
<proteinExistence type="predicted"/>